<keyword evidence="3" id="KW-1185">Reference proteome</keyword>
<evidence type="ECO:0000313" key="2">
    <source>
        <dbReference type="EMBL" id="KAH0892178.1"/>
    </source>
</evidence>
<accession>A0ABQ8AIZ2</accession>
<dbReference type="PANTHER" id="PTHR47165:SF4">
    <property type="entry name" value="OS03G0429900 PROTEIN"/>
    <property type="match status" value="1"/>
</dbReference>
<dbReference type="EMBL" id="JAGKQM010000013">
    <property type="protein sequence ID" value="KAH0892178.1"/>
    <property type="molecule type" value="Genomic_DNA"/>
</dbReference>
<evidence type="ECO:0000313" key="3">
    <source>
        <dbReference type="Proteomes" id="UP000824890"/>
    </source>
</evidence>
<feature type="region of interest" description="Disordered" evidence="1">
    <location>
        <begin position="594"/>
        <end position="616"/>
    </location>
</feature>
<dbReference type="CDD" id="cd04480">
    <property type="entry name" value="RPA1_DBD_A_like"/>
    <property type="match status" value="1"/>
</dbReference>
<evidence type="ECO:0000256" key="1">
    <source>
        <dbReference type="SAM" id="MobiDB-lite"/>
    </source>
</evidence>
<dbReference type="SUPFAM" id="SSF50249">
    <property type="entry name" value="Nucleic acid-binding proteins"/>
    <property type="match status" value="1"/>
</dbReference>
<gene>
    <name evidence="2" type="ORF">HID58_054607</name>
</gene>
<sequence>MDSFCFSPSDFLYKTLCLHFLLQILFTQLLIQVLFRLSFAAMNSNGKSTSEKPKAIETGSSPGPIKLIGTPYVSLGHSISDPHSKQAKGEASVTSGLTKISGKTSVSSGILIGVPKSRNPNGVRGKAVVSSGTKGKAIVSAEVVAFKGVKYGAHDGELRFRLIFFWEARNVVTKVLLGLEMLLIDQEETVIQGFIPAGRIDTYLPHMRAGGIYRLNSFFGSNNKTLYRVADPSFTITFSSTSVLSDLEDSSACFPEDRFWFHGYEEFDVACDLRGDLYDYVGHIKLVNGQVLSDTLVLDDAEIASSRRVLLHVLTHDDPVMKLYLWDKAAFNFSERFKASGGTARVILVTTLNPKRLGGALALSSMTPSRVFLDTDVQATRDYLTWMNTNLDVANRVDADIVTKTETVTIGELFSYMKQEDAKVAWFECIATIGDVAHGSSWYYIGCGGCHTKATKGPTSLMCKKCGKTEIVGVAQYLAKISMYDNDDQASFVLLGGAGYELSGKKASELVEDYFEANEDVGDDHLVPVPQALIDTIGQTRKFVVKVSNHNLTGQTQALTVTKVLTPEVPEVEANFEGNVAVPDAQETLDKEVAGDGPSTFFGSVKKTAGQADAEDPKRARKLITSIFHLPHRDKSSFTRSNRYYTYHWRMENQPPTTPVETGVTSHMQHIPQRIHQLHEGISVRPITVCIRSVWDIRKHQTDNTQICIGFMCFDHHGQLLEGRLTGNIQPNDPKNLTEGDIYEFSGFSIDQETITLKVTNIGPIFPVHNFYPQNYKNLLRLDTASTYLPDVVGQILIIQKRNSYHPVLNIDATIGRQWLNSYCAKQAADFSILQSKKNRKFKVVIITSIIPKLFQGKLLLSSSPATNFYFNKSIDYIKHFKWRIRDHAKACSKE</sequence>
<reference evidence="2 3" key="1">
    <citation type="submission" date="2021-05" db="EMBL/GenBank/DDBJ databases">
        <title>Genome Assembly of Synthetic Allotetraploid Brassica napus Reveals Homoeologous Exchanges between Subgenomes.</title>
        <authorList>
            <person name="Davis J.T."/>
        </authorList>
    </citation>
    <scope>NUCLEOTIDE SEQUENCE [LARGE SCALE GENOMIC DNA]</scope>
    <source>
        <strain evidence="3">cv. Da-Ae</strain>
        <tissue evidence="2">Seedling</tissue>
    </source>
</reference>
<dbReference type="Proteomes" id="UP000824890">
    <property type="component" value="Unassembled WGS sequence"/>
</dbReference>
<protein>
    <recommendedName>
        <fullName evidence="4">Replication factor A C-terminal domain-containing protein</fullName>
    </recommendedName>
</protein>
<dbReference type="InterPro" id="IPR012340">
    <property type="entry name" value="NA-bd_OB-fold"/>
</dbReference>
<evidence type="ECO:0008006" key="4">
    <source>
        <dbReference type="Google" id="ProtNLM"/>
    </source>
</evidence>
<organism evidence="2 3">
    <name type="scientific">Brassica napus</name>
    <name type="common">Rape</name>
    <dbReference type="NCBI Taxonomy" id="3708"/>
    <lineage>
        <taxon>Eukaryota</taxon>
        <taxon>Viridiplantae</taxon>
        <taxon>Streptophyta</taxon>
        <taxon>Embryophyta</taxon>
        <taxon>Tracheophyta</taxon>
        <taxon>Spermatophyta</taxon>
        <taxon>Magnoliopsida</taxon>
        <taxon>eudicotyledons</taxon>
        <taxon>Gunneridae</taxon>
        <taxon>Pentapetalae</taxon>
        <taxon>rosids</taxon>
        <taxon>malvids</taxon>
        <taxon>Brassicales</taxon>
        <taxon>Brassicaceae</taxon>
        <taxon>Brassiceae</taxon>
        <taxon>Brassica</taxon>
    </lineage>
</organism>
<proteinExistence type="predicted"/>
<dbReference type="PANTHER" id="PTHR47165">
    <property type="entry name" value="OS03G0429900 PROTEIN"/>
    <property type="match status" value="1"/>
</dbReference>
<dbReference type="Gene3D" id="2.40.50.140">
    <property type="entry name" value="Nucleic acid-binding proteins"/>
    <property type="match status" value="2"/>
</dbReference>
<name>A0ABQ8AIZ2_BRANA</name>
<comment type="caution">
    <text evidence="2">The sequence shown here is derived from an EMBL/GenBank/DDBJ whole genome shotgun (WGS) entry which is preliminary data.</text>
</comment>